<evidence type="ECO:0000313" key="1">
    <source>
        <dbReference type="EMBL" id="OAB45131.1"/>
    </source>
</evidence>
<proteinExistence type="predicted"/>
<evidence type="ECO:0000313" key="2">
    <source>
        <dbReference type="Proteomes" id="UP000077355"/>
    </source>
</evidence>
<keyword evidence="2" id="KW-1185">Reference proteome</keyword>
<gene>
    <name evidence="1" type="ORF">PBAT_14420</name>
</gene>
<dbReference type="EMBL" id="LVJI01000018">
    <property type="protein sequence ID" value="OAB45131.1"/>
    <property type="molecule type" value="Genomic_DNA"/>
</dbReference>
<comment type="caution">
    <text evidence="1">The sequence shown here is derived from an EMBL/GenBank/DDBJ whole genome shotgun (WGS) entry which is preliminary data.</text>
</comment>
<dbReference type="Proteomes" id="UP000077355">
    <property type="component" value="Unassembled WGS sequence"/>
</dbReference>
<accession>A0A168MWI9</accession>
<dbReference type="AlphaFoldDB" id="A0A168MWI9"/>
<organism evidence="1 2">
    <name type="scientific">Paenibacillus antarcticus</name>
    <dbReference type="NCBI Taxonomy" id="253703"/>
    <lineage>
        <taxon>Bacteria</taxon>
        <taxon>Bacillati</taxon>
        <taxon>Bacillota</taxon>
        <taxon>Bacilli</taxon>
        <taxon>Bacillales</taxon>
        <taxon>Paenibacillaceae</taxon>
        <taxon>Paenibacillus</taxon>
    </lineage>
</organism>
<dbReference type="RefSeq" id="WP_068650651.1">
    <property type="nucleotide sequence ID" value="NZ_CP043611.1"/>
</dbReference>
<name>A0A168MWI9_9BACL</name>
<protein>
    <submittedName>
        <fullName evidence="1">Uncharacterized protein</fullName>
    </submittedName>
</protein>
<reference evidence="1 2" key="1">
    <citation type="submission" date="2016-03" db="EMBL/GenBank/DDBJ databases">
        <title>Draft genome sequence of Paenibacillus antarcticus CECT 5836.</title>
        <authorList>
            <person name="Shin S.-K."/>
            <person name="Yi H."/>
        </authorList>
    </citation>
    <scope>NUCLEOTIDE SEQUENCE [LARGE SCALE GENOMIC DNA]</scope>
    <source>
        <strain evidence="1 2">CECT 5836</strain>
    </source>
</reference>
<sequence length="65" mass="7328">MDSRIKVLANHLATSDASYMAMVTLLDEKGVLSTEEFDKRQTEILEKIKHGLDEMKKYAVNGVSQ</sequence>